<keyword evidence="2" id="KW-0813">Transport</keyword>
<evidence type="ECO:0000256" key="6">
    <source>
        <dbReference type="ARBA" id="ARBA00023136"/>
    </source>
</evidence>
<protein>
    <submittedName>
        <fullName evidence="9">MFS transporter</fullName>
    </submittedName>
</protein>
<dbReference type="AlphaFoldDB" id="A0A926S0W6"/>
<gene>
    <name evidence="9" type="ORF">IC621_09350</name>
</gene>
<dbReference type="PRINTS" id="PR01988">
    <property type="entry name" value="EXPORTERBACE"/>
</dbReference>
<dbReference type="GO" id="GO:0022857">
    <property type="term" value="F:transmembrane transporter activity"/>
    <property type="evidence" value="ECO:0007669"/>
    <property type="project" value="InterPro"/>
</dbReference>
<dbReference type="CDD" id="cd06173">
    <property type="entry name" value="MFS_MefA_like"/>
    <property type="match status" value="1"/>
</dbReference>
<keyword evidence="5 7" id="KW-1133">Transmembrane helix</keyword>
<feature type="transmembrane region" description="Helical" evidence="7">
    <location>
        <begin position="141"/>
        <end position="159"/>
    </location>
</feature>
<dbReference type="GO" id="GO:0005886">
    <property type="term" value="C:plasma membrane"/>
    <property type="evidence" value="ECO:0007669"/>
    <property type="project" value="UniProtKB-SubCell"/>
</dbReference>
<keyword evidence="10" id="KW-1185">Reference proteome</keyword>
<feature type="transmembrane region" description="Helical" evidence="7">
    <location>
        <begin position="308"/>
        <end position="333"/>
    </location>
</feature>
<dbReference type="InterPro" id="IPR036259">
    <property type="entry name" value="MFS_trans_sf"/>
</dbReference>
<dbReference type="EMBL" id="JACXAI010000010">
    <property type="protein sequence ID" value="MBD1380434.1"/>
    <property type="molecule type" value="Genomic_DNA"/>
</dbReference>
<organism evidence="9 10">
    <name type="scientific">Metabacillus arenae</name>
    <dbReference type="NCBI Taxonomy" id="2771434"/>
    <lineage>
        <taxon>Bacteria</taxon>
        <taxon>Bacillati</taxon>
        <taxon>Bacillota</taxon>
        <taxon>Bacilli</taxon>
        <taxon>Bacillales</taxon>
        <taxon>Bacillaceae</taxon>
        <taxon>Metabacillus</taxon>
    </lineage>
</organism>
<feature type="transmembrane region" description="Helical" evidence="7">
    <location>
        <begin position="76"/>
        <end position="95"/>
    </location>
</feature>
<evidence type="ECO:0000256" key="7">
    <source>
        <dbReference type="SAM" id="Phobius"/>
    </source>
</evidence>
<evidence type="ECO:0000259" key="8">
    <source>
        <dbReference type="PROSITE" id="PS50850"/>
    </source>
</evidence>
<feature type="transmembrane region" description="Helical" evidence="7">
    <location>
        <begin position="12"/>
        <end position="33"/>
    </location>
</feature>
<sequence>MKIGKFDTLKYPLLLLSGIGISNIGAWVYLIALNLTVLEMTGSPMAVTALYILIPIAALCTNFWAGSLIDRANKRLLMTFLDIFRAVCIFLLPFLPSIWFIYIFVFLINMAGAIFATTSMTYMTKLIPKNDRQRFNALRSIIDSGGFLIGPSIAGLLFLKGTPFLAIQLNAVALFISGFIIMLLPNVEKKEKAVTGPKISWSLIKKDWLEVTNFSKTSFYVALVYLLISGVTVFMTAIDSLEASFAKEVLVLSDSAYGFLVSIAGGGIIAGSVINTLFAKKFAVHMQISIGTIVTAFGYLLFAFSNSFLIAALSFFLLSFAISFANIGFITFYQNNVPVEIMGRFGSFFGMIEAVLIIIFTTTFGVMAEIISIRPVVVLGSCCLLFLGMIICGFVFQSSKKKFFLH</sequence>
<comment type="subcellular location">
    <subcellularLocation>
        <location evidence="1">Cell membrane</location>
        <topology evidence="1">Multi-pass membrane protein</topology>
    </subcellularLocation>
</comment>
<feature type="transmembrane region" description="Helical" evidence="7">
    <location>
        <begin position="45"/>
        <end position="64"/>
    </location>
</feature>
<feature type="transmembrane region" description="Helical" evidence="7">
    <location>
        <begin position="165"/>
        <end position="184"/>
    </location>
</feature>
<comment type="caution">
    <text evidence="9">The sequence shown here is derived from an EMBL/GenBank/DDBJ whole genome shotgun (WGS) entry which is preliminary data.</text>
</comment>
<feature type="transmembrane region" description="Helical" evidence="7">
    <location>
        <begin position="373"/>
        <end position="396"/>
    </location>
</feature>
<dbReference type="Proteomes" id="UP000626844">
    <property type="component" value="Unassembled WGS sequence"/>
</dbReference>
<feature type="transmembrane region" description="Helical" evidence="7">
    <location>
        <begin position="284"/>
        <end position="302"/>
    </location>
</feature>
<feature type="transmembrane region" description="Helical" evidence="7">
    <location>
        <begin position="219"/>
        <end position="238"/>
    </location>
</feature>
<proteinExistence type="predicted"/>
<feature type="transmembrane region" description="Helical" evidence="7">
    <location>
        <begin position="101"/>
        <end position="120"/>
    </location>
</feature>
<evidence type="ECO:0000313" key="10">
    <source>
        <dbReference type="Proteomes" id="UP000626844"/>
    </source>
</evidence>
<dbReference type="PANTHER" id="PTHR43266">
    <property type="entry name" value="MACROLIDE-EFFLUX PROTEIN"/>
    <property type="match status" value="1"/>
</dbReference>
<dbReference type="InterPro" id="IPR020846">
    <property type="entry name" value="MFS_dom"/>
</dbReference>
<evidence type="ECO:0000256" key="4">
    <source>
        <dbReference type="ARBA" id="ARBA00022692"/>
    </source>
</evidence>
<dbReference type="PANTHER" id="PTHR43266:SF2">
    <property type="entry name" value="MAJOR FACILITATOR SUPERFAMILY (MFS) PROFILE DOMAIN-CONTAINING PROTEIN"/>
    <property type="match status" value="1"/>
</dbReference>
<dbReference type="RefSeq" id="WP_191158033.1">
    <property type="nucleotide sequence ID" value="NZ_JACXAI010000010.1"/>
</dbReference>
<dbReference type="Pfam" id="PF07690">
    <property type="entry name" value="MFS_1"/>
    <property type="match status" value="1"/>
</dbReference>
<evidence type="ECO:0000256" key="2">
    <source>
        <dbReference type="ARBA" id="ARBA00022448"/>
    </source>
</evidence>
<accession>A0A926S0W6</accession>
<keyword evidence="3" id="KW-1003">Cell membrane</keyword>
<evidence type="ECO:0000256" key="3">
    <source>
        <dbReference type="ARBA" id="ARBA00022475"/>
    </source>
</evidence>
<evidence type="ECO:0000313" key="9">
    <source>
        <dbReference type="EMBL" id="MBD1380434.1"/>
    </source>
</evidence>
<reference evidence="9" key="1">
    <citation type="submission" date="2020-09" db="EMBL/GenBank/DDBJ databases">
        <title>A novel bacterium of genus Bacillus, isolated from South China Sea.</title>
        <authorList>
            <person name="Huang H."/>
            <person name="Mo K."/>
            <person name="Hu Y."/>
        </authorList>
    </citation>
    <scope>NUCLEOTIDE SEQUENCE</scope>
    <source>
        <strain evidence="9">IB182487</strain>
    </source>
</reference>
<dbReference type="InterPro" id="IPR011701">
    <property type="entry name" value="MFS"/>
</dbReference>
<dbReference type="SUPFAM" id="SSF103473">
    <property type="entry name" value="MFS general substrate transporter"/>
    <property type="match status" value="1"/>
</dbReference>
<feature type="transmembrane region" description="Helical" evidence="7">
    <location>
        <begin position="345"/>
        <end position="367"/>
    </location>
</feature>
<dbReference type="Gene3D" id="1.20.1250.20">
    <property type="entry name" value="MFS general substrate transporter like domains"/>
    <property type="match status" value="1"/>
</dbReference>
<feature type="domain" description="Major facilitator superfamily (MFS) profile" evidence="8">
    <location>
        <begin position="11"/>
        <end position="400"/>
    </location>
</feature>
<dbReference type="PROSITE" id="PS50850">
    <property type="entry name" value="MFS"/>
    <property type="match status" value="1"/>
</dbReference>
<feature type="transmembrane region" description="Helical" evidence="7">
    <location>
        <begin position="258"/>
        <end position="277"/>
    </location>
</feature>
<evidence type="ECO:0000256" key="5">
    <source>
        <dbReference type="ARBA" id="ARBA00022989"/>
    </source>
</evidence>
<evidence type="ECO:0000256" key="1">
    <source>
        <dbReference type="ARBA" id="ARBA00004651"/>
    </source>
</evidence>
<dbReference type="InterPro" id="IPR022324">
    <property type="entry name" value="Bacilysin_exporter_BacE_put"/>
</dbReference>
<keyword evidence="4 7" id="KW-0812">Transmembrane</keyword>
<keyword evidence="6 7" id="KW-0472">Membrane</keyword>
<name>A0A926S0W6_9BACI</name>